<dbReference type="Proteomes" id="UP000623440">
    <property type="component" value="Unassembled WGS sequence"/>
</dbReference>
<dbReference type="EMBL" id="JACJSI010000018">
    <property type="protein sequence ID" value="MBD2530276.1"/>
    <property type="molecule type" value="Genomic_DNA"/>
</dbReference>
<protein>
    <recommendedName>
        <fullName evidence="3">Secreted protein</fullName>
    </recommendedName>
</protein>
<evidence type="ECO:0000313" key="1">
    <source>
        <dbReference type="EMBL" id="MBD2530276.1"/>
    </source>
</evidence>
<gene>
    <name evidence="1" type="ORF">H6G97_12120</name>
</gene>
<accession>A0ABR8DMY2</accession>
<evidence type="ECO:0000313" key="2">
    <source>
        <dbReference type="Proteomes" id="UP000623440"/>
    </source>
</evidence>
<sequence>MKRELGIMQIILSLCGVMMFSTVTYAAINMVNGQYQVEISLNTKGLIIKSDIDKRQCKPVEDIAQKQESTNLGQKTINYE</sequence>
<comment type="caution">
    <text evidence="1">The sequence shown here is derived from an EMBL/GenBank/DDBJ whole genome shotgun (WGS) entry which is preliminary data.</text>
</comment>
<dbReference type="RefSeq" id="WP_190940834.1">
    <property type="nucleotide sequence ID" value="NZ_JACJSI010000018.1"/>
</dbReference>
<proteinExistence type="predicted"/>
<name>A0ABR8DMY2_9NOSO</name>
<evidence type="ECO:0008006" key="3">
    <source>
        <dbReference type="Google" id="ProtNLM"/>
    </source>
</evidence>
<keyword evidence="2" id="KW-1185">Reference proteome</keyword>
<organism evidence="1 2">
    <name type="scientific">Nostoc flagelliforme FACHB-838</name>
    <dbReference type="NCBI Taxonomy" id="2692904"/>
    <lineage>
        <taxon>Bacteria</taxon>
        <taxon>Bacillati</taxon>
        <taxon>Cyanobacteriota</taxon>
        <taxon>Cyanophyceae</taxon>
        <taxon>Nostocales</taxon>
        <taxon>Nostocaceae</taxon>
        <taxon>Nostoc</taxon>
    </lineage>
</organism>
<reference evidence="1 2" key="1">
    <citation type="journal article" date="2020" name="ISME J.">
        <title>Comparative genomics reveals insights into cyanobacterial evolution and habitat adaptation.</title>
        <authorList>
            <person name="Chen M.Y."/>
            <person name="Teng W.K."/>
            <person name="Zhao L."/>
            <person name="Hu C.X."/>
            <person name="Zhou Y.K."/>
            <person name="Han B.P."/>
            <person name="Song L.R."/>
            <person name="Shu W.S."/>
        </authorList>
    </citation>
    <scope>NUCLEOTIDE SEQUENCE [LARGE SCALE GENOMIC DNA]</scope>
    <source>
        <strain evidence="1 2">FACHB-838</strain>
    </source>
</reference>